<feature type="domain" description="DUF1722" evidence="1">
    <location>
        <begin position="191"/>
        <end position="307"/>
    </location>
</feature>
<protein>
    <submittedName>
        <fullName evidence="2">YbgA family protein</fullName>
    </submittedName>
</protein>
<evidence type="ECO:0000259" key="1">
    <source>
        <dbReference type="Pfam" id="PF08349"/>
    </source>
</evidence>
<dbReference type="RefSeq" id="WP_382415389.1">
    <property type="nucleotide sequence ID" value="NZ_AP031500.1"/>
</dbReference>
<dbReference type="PIRSF" id="PIRSF037004">
    <property type="entry name" value="UCP037004"/>
    <property type="match status" value="1"/>
</dbReference>
<organism evidence="2 3">
    <name type="scientific">Gilvimarinus japonicus</name>
    <dbReference type="NCBI Taxonomy" id="1796469"/>
    <lineage>
        <taxon>Bacteria</taxon>
        <taxon>Pseudomonadati</taxon>
        <taxon>Pseudomonadota</taxon>
        <taxon>Gammaproteobacteria</taxon>
        <taxon>Cellvibrionales</taxon>
        <taxon>Cellvibrionaceae</taxon>
        <taxon>Gilvimarinus</taxon>
    </lineage>
</organism>
<evidence type="ECO:0000313" key="3">
    <source>
        <dbReference type="Proteomes" id="UP001595548"/>
    </source>
</evidence>
<reference evidence="3" key="1">
    <citation type="journal article" date="2019" name="Int. J. Syst. Evol. Microbiol.">
        <title>The Global Catalogue of Microorganisms (GCM) 10K type strain sequencing project: providing services to taxonomists for standard genome sequencing and annotation.</title>
        <authorList>
            <consortium name="The Broad Institute Genomics Platform"/>
            <consortium name="The Broad Institute Genome Sequencing Center for Infectious Disease"/>
            <person name="Wu L."/>
            <person name="Ma J."/>
        </authorList>
    </citation>
    <scope>NUCLEOTIDE SEQUENCE [LARGE SCALE GENOMIC DNA]</scope>
    <source>
        <strain evidence="3">KCTC 52141</strain>
    </source>
</reference>
<dbReference type="PANTHER" id="PTHR30087:SF0">
    <property type="entry name" value="INNER MEMBRANE PROTEIN"/>
    <property type="match status" value="1"/>
</dbReference>
<dbReference type="Pfam" id="PF08349">
    <property type="entry name" value="DUF1722"/>
    <property type="match status" value="1"/>
</dbReference>
<dbReference type="Pfam" id="PF04463">
    <property type="entry name" value="2-thiour_desulf"/>
    <property type="match status" value="1"/>
</dbReference>
<sequence length="318" mass="35925">MKSKIPVGVSQCLLGERVRFDGGHKRSRYVTDHLSEYFEFLSLCPEMAIGLGTPRQPVRLVADGANTQVRGTRDASLDVTAPLADYAKQVVPQIEPLCGYIFMQKSPSCGVFSVKRYNNDGQLVDNDGRGAFAAVITQQFPLLPVEEAGRLNDARLRENFITRVYAYHDWRTNVESEPSAKRLLDFYSRYKYQVMAHDLESYRKIGPVLANLKAAPIEDICQRFIALFMAALSHKVTRKGNTNALMHLRGYLKSSTTADEKAEIGELIEHYRVGMVPLVVPLTLLKHHLRKVDDPYLQQQTFWSPHPAAMGLRNTNEE</sequence>
<gene>
    <name evidence="2" type="ORF">ACFOEB_06850</name>
</gene>
<accession>A0ABV7HU83</accession>
<proteinExistence type="predicted"/>
<dbReference type="EMBL" id="JBHRTL010000006">
    <property type="protein sequence ID" value="MFC3154917.1"/>
    <property type="molecule type" value="Genomic_DNA"/>
</dbReference>
<comment type="caution">
    <text evidence="2">The sequence shown here is derived from an EMBL/GenBank/DDBJ whole genome shotgun (WGS) entry which is preliminary data.</text>
</comment>
<dbReference type="InterPro" id="IPR013560">
    <property type="entry name" value="DUF1722"/>
</dbReference>
<dbReference type="InterPro" id="IPR007553">
    <property type="entry name" value="2-thiour_desulf"/>
</dbReference>
<evidence type="ECO:0000313" key="2">
    <source>
        <dbReference type="EMBL" id="MFC3154917.1"/>
    </source>
</evidence>
<dbReference type="PANTHER" id="PTHR30087">
    <property type="entry name" value="INNER MEMBRANE PROTEIN"/>
    <property type="match status" value="1"/>
</dbReference>
<dbReference type="Proteomes" id="UP001595548">
    <property type="component" value="Unassembled WGS sequence"/>
</dbReference>
<keyword evidence="3" id="KW-1185">Reference proteome</keyword>
<dbReference type="InterPro" id="IPR017087">
    <property type="entry name" value="UCP037004"/>
</dbReference>
<name>A0ABV7HU83_9GAMM</name>